<keyword evidence="1" id="KW-0175">Coiled coil</keyword>
<feature type="coiled-coil region" evidence="1">
    <location>
        <begin position="219"/>
        <end position="263"/>
    </location>
</feature>
<feature type="region of interest" description="Disordered" evidence="2">
    <location>
        <begin position="289"/>
        <end position="314"/>
    </location>
</feature>
<organism evidence="3 4">
    <name type="scientific">Eisenbergiella porci</name>
    <dbReference type="NCBI Taxonomy" id="2652274"/>
    <lineage>
        <taxon>Bacteria</taxon>
        <taxon>Bacillati</taxon>
        <taxon>Bacillota</taxon>
        <taxon>Clostridia</taxon>
        <taxon>Lachnospirales</taxon>
        <taxon>Lachnospiraceae</taxon>
        <taxon>Eisenbergiella</taxon>
    </lineage>
</organism>
<dbReference type="SUPFAM" id="SSF52540">
    <property type="entry name" value="P-loop containing nucleoside triphosphate hydrolases"/>
    <property type="match status" value="1"/>
</dbReference>
<name>A0A6N7WRA0_9FIRM</name>
<dbReference type="PANTHER" id="PTHR32182">
    <property type="entry name" value="DNA REPLICATION AND REPAIR PROTEIN RECF"/>
    <property type="match status" value="1"/>
</dbReference>
<reference evidence="3 4" key="1">
    <citation type="submission" date="2019-08" db="EMBL/GenBank/DDBJ databases">
        <title>In-depth cultivation of the pig gut microbiome towards novel bacterial diversity and tailored functional studies.</title>
        <authorList>
            <person name="Wylensek D."/>
            <person name="Hitch T.C.A."/>
            <person name="Clavel T."/>
        </authorList>
    </citation>
    <scope>NUCLEOTIDE SEQUENCE [LARGE SCALE GENOMIC DNA]</scope>
    <source>
        <strain evidence="3 4">WCA-389-WT-23B</strain>
    </source>
</reference>
<dbReference type="Pfam" id="PF13555">
    <property type="entry name" value="AAA_29"/>
    <property type="match status" value="1"/>
</dbReference>
<protein>
    <recommendedName>
        <fullName evidence="5">Cell division protein MukB</fullName>
    </recommendedName>
</protein>
<gene>
    <name evidence="3" type="ORF">FYJ45_28095</name>
</gene>
<dbReference type="GO" id="GO:0006302">
    <property type="term" value="P:double-strand break repair"/>
    <property type="evidence" value="ECO:0007669"/>
    <property type="project" value="TreeGrafter"/>
</dbReference>
<dbReference type="Proteomes" id="UP000436047">
    <property type="component" value="Unassembled WGS sequence"/>
</dbReference>
<evidence type="ECO:0000313" key="3">
    <source>
        <dbReference type="EMBL" id="MSS91930.1"/>
    </source>
</evidence>
<comment type="caution">
    <text evidence="3">The sequence shown here is derived from an EMBL/GenBank/DDBJ whole genome shotgun (WGS) entry which is preliminary data.</text>
</comment>
<sequence>MICLRCIGKGEKRKMKKLRRIRLINWHRFANELIELDDSVLLSGENGAGKSTLLDAIQFVVTCSKVHFNKAAHEKGKRNLNSYMRCKTGREDRPYERSGEITSHIALEFWEEARKQFFIVGAVMDSASEEKEPNVGWYLMENRQLTDELFLRGNQVKSISVFRGTNKGIKIFANTQTEAKKMVQARFGRLEDKFFSLIPKALAFKPIHDIKDFVYSYVLDEKEVNIDALKENVRSYQDLERMLQDVKNRIAKLEAINEKEAEVENGLRRDRFQEYYLARVDVELTQEARSDAKARRDGAQMREKEQKRREEELQEARRQRQQLITDLSVELNTDKEYQALHELEQQETALKGQLEVDRREMQALHRAVKAALADAQKLLQVKDADGCVKEYTAFLEKLEECESLVNVNLCLEKVLSYKKKMYEKVQRKLAETRVELNGCQKELSDLKNRIEQLEKKRLTYPDSVTQLRQRIKEQLRQVGRSTEVRVLCELLDIVNPAWQNAVEGYLNNQRFYLLVEPEDFDLALSVYDRMRENRKAYGVGLINTGKLEKYDEVPAGSLAEVVTSASIWAKRYVNMVLGKVHMCQKYQDLKLYPVAITRQCMRYQNHVVSAIKPEVYETPYIGAEAYLRQLEQCRRQQKALQEQEAALEEKISQLEFVTKPLDTTADVDLKYRLPALEEKRKHEKQLADCREAMKGLHANQTLIQKRLHLEELQRSMSQLDTQIRKAVMLQGSCGEEARQQEELLVNLASQLSGQQAALAALMERLGPDTSECSKEYEKLKEGKELQRFKENFERARKANWTLKEKAEGEMITLMREYKVAHDFGAAESLQGYPEFLAEYDKLKNSRLLEYEDKVYKARQAAEDEFREQFLSRLQENIKQAQNEFKELNRSLGEIHFSREQYEFLYEPSRKLKKFYQMIMDDFNVMQGESIFSSLFSQNHREVIEELFEKLALDDENSAKTLEEYTDYRTYMDYDIKITGEDQSYMLYSKVSREKSGGETQTPFYITVAASFMQLYRNSIGGDAIGLVMLDEAFNNMDDERISGVLEFLTHSNLQVIIAAPPDKIQYIGPAVKKVLLVLQDDKMSYVEDFTRA</sequence>
<evidence type="ECO:0000256" key="2">
    <source>
        <dbReference type="SAM" id="MobiDB-lite"/>
    </source>
</evidence>
<keyword evidence="4" id="KW-1185">Reference proteome</keyword>
<accession>A0A6N7WRA0</accession>
<dbReference type="Gene3D" id="3.40.50.300">
    <property type="entry name" value="P-loop containing nucleotide triphosphate hydrolases"/>
    <property type="match status" value="1"/>
</dbReference>
<feature type="coiled-coil region" evidence="1">
    <location>
        <begin position="422"/>
        <end position="456"/>
    </location>
</feature>
<dbReference type="InterPro" id="IPR027417">
    <property type="entry name" value="P-loop_NTPase"/>
</dbReference>
<dbReference type="EMBL" id="VUMI01000091">
    <property type="protein sequence ID" value="MSS91930.1"/>
    <property type="molecule type" value="Genomic_DNA"/>
</dbReference>
<dbReference type="GO" id="GO:0000731">
    <property type="term" value="P:DNA synthesis involved in DNA repair"/>
    <property type="evidence" value="ECO:0007669"/>
    <property type="project" value="TreeGrafter"/>
</dbReference>
<evidence type="ECO:0008006" key="5">
    <source>
        <dbReference type="Google" id="ProtNLM"/>
    </source>
</evidence>
<proteinExistence type="predicted"/>
<feature type="coiled-coil region" evidence="1">
    <location>
        <begin position="623"/>
        <end position="729"/>
    </location>
</feature>
<dbReference type="Pfam" id="PF13558">
    <property type="entry name" value="SbcC_Walker_B"/>
    <property type="match status" value="1"/>
</dbReference>
<dbReference type="PANTHER" id="PTHR32182:SF0">
    <property type="entry name" value="DNA REPLICATION AND REPAIR PROTEIN RECF"/>
    <property type="match status" value="1"/>
</dbReference>
<evidence type="ECO:0000256" key="1">
    <source>
        <dbReference type="SAM" id="Coils"/>
    </source>
</evidence>
<evidence type="ECO:0000313" key="4">
    <source>
        <dbReference type="Proteomes" id="UP000436047"/>
    </source>
</evidence>
<dbReference type="AlphaFoldDB" id="A0A6N7WRA0"/>
<dbReference type="Gene3D" id="3.40.1140.10">
    <property type="match status" value="1"/>
</dbReference>